<accession>A0A162QMS0</accession>
<dbReference type="InterPro" id="IPR006521">
    <property type="entry name" value="Tail_protein_I"/>
</dbReference>
<name>A0A162QMS0_9CLOT</name>
<reference evidence="1 2" key="1">
    <citation type="submission" date="2016-04" db="EMBL/GenBank/DDBJ databases">
        <title>Genome sequence of Clostridium magnum DSM 2767.</title>
        <authorList>
            <person name="Poehlein A."/>
            <person name="Uhlig R."/>
            <person name="Fischer R."/>
            <person name="Bahl H."/>
            <person name="Daniel R."/>
        </authorList>
    </citation>
    <scope>NUCLEOTIDE SEQUENCE [LARGE SCALE GENOMIC DNA]</scope>
    <source>
        <strain evidence="1 2">DSM 2767</strain>
    </source>
</reference>
<dbReference type="Proteomes" id="UP000076603">
    <property type="component" value="Unassembled WGS sequence"/>
</dbReference>
<dbReference type="RefSeq" id="WP_066630767.1">
    <property type="nucleotide sequence ID" value="NZ_FQXL01000064.1"/>
</dbReference>
<evidence type="ECO:0000313" key="1">
    <source>
        <dbReference type="EMBL" id="KZL88724.1"/>
    </source>
</evidence>
<proteinExistence type="predicted"/>
<dbReference type="Pfam" id="PF09684">
    <property type="entry name" value="Tail_P2_I"/>
    <property type="match status" value="1"/>
</dbReference>
<keyword evidence="2" id="KW-1185">Reference proteome</keyword>
<dbReference type="NCBIfam" id="TIGR01634">
    <property type="entry name" value="tail_P2_I"/>
    <property type="match status" value="1"/>
</dbReference>
<dbReference type="PATRIC" id="fig|1121326.3.peg.6079"/>
<organism evidence="1 2">
    <name type="scientific">Clostridium magnum DSM 2767</name>
    <dbReference type="NCBI Taxonomy" id="1121326"/>
    <lineage>
        <taxon>Bacteria</taxon>
        <taxon>Bacillati</taxon>
        <taxon>Bacillota</taxon>
        <taxon>Clostridia</taxon>
        <taxon>Eubacteriales</taxon>
        <taxon>Clostridiaceae</taxon>
        <taxon>Clostridium</taxon>
    </lineage>
</organism>
<dbReference type="STRING" id="1121326.CLMAG_60130"/>
<dbReference type="AlphaFoldDB" id="A0A162QMS0"/>
<comment type="caution">
    <text evidence="1">The sequence shown here is derived from an EMBL/GenBank/DDBJ whole genome shotgun (WGS) entry which is preliminary data.</text>
</comment>
<protein>
    <submittedName>
        <fullName evidence="1">Phage tail protein</fullName>
    </submittedName>
</protein>
<dbReference type="OrthoDB" id="90759at2"/>
<sequence>MINIYEASLLDLLPPNLRQDPDMIAASKAIDGDFLLAVNEVKNCILLPNVDSLDGDILDLLAWQMHVDFYDQSLPVDKKRALVKNSLRWHKQKGTPAAVEGVVSAAFDDSSIQEWFEYNGEPYRFKITTTDRIPSTNKLASLITAIKSVKNARSILESITIQRGNNLNNYSASVIRSGRNQALDTDLSLRKQNMLNNYYSGVIQSNSSKTINTTLINNTNKLSSYVSGIVRICKTITITTQEV</sequence>
<evidence type="ECO:0000313" key="2">
    <source>
        <dbReference type="Proteomes" id="UP000076603"/>
    </source>
</evidence>
<dbReference type="EMBL" id="LWAE01000015">
    <property type="protein sequence ID" value="KZL88724.1"/>
    <property type="molecule type" value="Genomic_DNA"/>
</dbReference>
<gene>
    <name evidence="1" type="ORF">CLMAG_60130</name>
</gene>